<keyword evidence="3 12" id="KW-0554">One-carbon metabolism</keyword>
<dbReference type="CDD" id="cd01080">
    <property type="entry name" value="NAD_bind_m-THF_DH_Cyclohyd"/>
    <property type="match status" value="1"/>
</dbReference>
<dbReference type="EC" id="1.5.1.5" evidence="12"/>
<evidence type="ECO:0000256" key="4">
    <source>
        <dbReference type="ARBA" id="ARBA00022605"/>
    </source>
</evidence>
<dbReference type="GO" id="GO:0004488">
    <property type="term" value="F:methylenetetrahydrofolate dehydrogenase (NADP+) activity"/>
    <property type="evidence" value="ECO:0007669"/>
    <property type="project" value="UniProtKB-UniRule"/>
</dbReference>
<keyword evidence="10 12" id="KW-0486">Methionine biosynthesis</keyword>
<dbReference type="PANTHER" id="PTHR48099:SF5">
    <property type="entry name" value="C-1-TETRAHYDROFOLATE SYNTHASE, CYTOPLASMIC"/>
    <property type="match status" value="1"/>
</dbReference>
<dbReference type="GO" id="GO:0009086">
    <property type="term" value="P:methionine biosynthetic process"/>
    <property type="evidence" value="ECO:0007669"/>
    <property type="project" value="UniProtKB-KW"/>
</dbReference>
<comment type="subunit">
    <text evidence="2 12">Homodimer.</text>
</comment>
<accession>A0A4R1R1L2</accession>
<evidence type="ECO:0000259" key="13">
    <source>
        <dbReference type="Pfam" id="PF00763"/>
    </source>
</evidence>
<evidence type="ECO:0000256" key="8">
    <source>
        <dbReference type="ARBA" id="ARBA00023002"/>
    </source>
</evidence>
<keyword evidence="4 12" id="KW-0028">Amino-acid biosynthesis</keyword>
<dbReference type="GO" id="GO:0004477">
    <property type="term" value="F:methenyltetrahydrofolate cyclohydrolase activity"/>
    <property type="evidence" value="ECO:0007669"/>
    <property type="project" value="UniProtKB-UniRule"/>
</dbReference>
<evidence type="ECO:0000256" key="3">
    <source>
        <dbReference type="ARBA" id="ARBA00022563"/>
    </source>
</evidence>
<evidence type="ECO:0000313" key="16">
    <source>
        <dbReference type="Proteomes" id="UP000295184"/>
    </source>
</evidence>
<feature type="domain" description="Tetrahydrofolate dehydrogenase/cyclohydrolase NAD(P)-binding" evidence="14">
    <location>
        <begin position="138"/>
        <end position="280"/>
    </location>
</feature>
<gene>
    <name evidence="12" type="primary">folD</name>
    <name evidence="15" type="ORF">EDD77_106131</name>
</gene>
<dbReference type="Pfam" id="PF00763">
    <property type="entry name" value="THF_DHG_CYH"/>
    <property type="match status" value="1"/>
</dbReference>
<keyword evidence="6 12" id="KW-0378">Hydrolase</keyword>
<evidence type="ECO:0000256" key="10">
    <source>
        <dbReference type="ARBA" id="ARBA00023167"/>
    </source>
</evidence>
<feature type="binding site" evidence="12">
    <location>
        <position position="230"/>
    </location>
    <ligand>
        <name>NADP(+)</name>
        <dbReference type="ChEBI" id="CHEBI:58349"/>
    </ligand>
</feature>
<dbReference type="Pfam" id="PF02882">
    <property type="entry name" value="THF_DHG_CYH_C"/>
    <property type="match status" value="1"/>
</dbReference>
<dbReference type="InterPro" id="IPR046346">
    <property type="entry name" value="Aminoacid_DH-like_N_sf"/>
</dbReference>
<dbReference type="InterPro" id="IPR000672">
    <property type="entry name" value="THF_DH/CycHdrlase"/>
</dbReference>
<dbReference type="AlphaFoldDB" id="A0A4R1R1L2"/>
<name>A0A4R1R1L2_9FIRM</name>
<dbReference type="InterPro" id="IPR020630">
    <property type="entry name" value="THF_DH/CycHdrlase_cat_dom"/>
</dbReference>
<keyword evidence="5 12" id="KW-0658">Purine biosynthesis</keyword>
<comment type="catalytic activity">
    <reaction evidence="12">
        <text>(6R)-5,10-methylene-5,6,7,8-tetrahydrofolate + NADP(+) = (6R)-5,10-methenyltetrahydrofolate + NADPH</text>
        <dbReference type="Rhea" id="RHEA:22812"/>
        <dbReference type="ChEBI" id="CHEBI:15636"/>
        <dbReference type="ChEBI" id="CHEBI:57455"/>
        <dbReference type="ChEBI" id="CHEBI:57783"/>
        <dbReference type="ChEBI" id="CHEBI:58349"/>
        <dbReference type="EC" id="1.5.1.5"/>
    </reaction>
</comment>
<dbReference type="STRING" id="1650663.GCA_001486665_03164"/>
<evidence type="ECO:0000256" key="6">
    <source>
        <dbReference type="ARBA" id="ARBA00022801"/>
    </source>
</evidence>
<dbReference type="GO" id="GO:0006164">
    <property type="term" value="P:purine nucleotide biosynthetic process"/>
    <property type="evidence" value="ECO:0007669"/>
    <property type="project" value="UniProtKB-KW"/>
</dbReference>
<dbReference type="GO" id="GO:0000105">
    <property type="term" value="P:L-histidine biosynthetic process"/>
    <property type="evidence" value="ECO:0007669"/>
    <property type="project" value="UniProtKB-KW"/>
</dbReference>
<evidence type="ECO:0000313" key="15">
    <source>
        <dbReference type="EMBL" id="TCL59214.1"/>
    </source>
</evidence>
<evidence type="ECO:0000256" key="9">
    <source>
        <dbReference type="ARBA" id="ARBA00023102"/>
    </source>
</evidence>
<dbReference type="NCBIfam" id="NF010783">
    <property type="entry name" value="PRK14186.1"/>
    <property type="match status" value="1"/>
</dbReference>
<comment type="similarity">
    <text evidence="12">Belongs to the tetrahydrofolate dehydrogenase/cyclohydrolase family.</text>
</comment>
<dbReference type="FunFam" id="3.40.50.10860:FF:000005">
    <property type="entry name" value="C-1-tetrahydrofolate synthase, cytoplasmic, putative"/>
    <property type="match status" value="1"/>
</dbReference>
<dbReference type="PANTHER" id="PTHR48099">
    <property type="entry name" value="C-1-TETRAHYDROFOLATE SYNTHASE, CYTOPLASMIC-RELATED"/>
    <property type="match status" value="1"/>
</dbReference>
<dbReference type="RefSeq" id="WP_058966593.1">
    <property type="nucleotide sequence ID" value="NZ_CABKVM010000019.1"/>
</dbReference>
<comment type="caution">
    <text evidence="12">Lacks conserved residue(s) required for the propagation of feature annotation.</text>
</comment>
<dbReference type="GO" id="GO:0005829">
    <property type="term" value="C:cytosol"/>
    <property type="evidence" value="ECO:0007669"/>
    <property type="project" value="TreeGrafter"/>
</dbReference>
<dbReference type="OrthoDB" id="9803580at2"/>
<evidence type="ECO:0000256" key="2">
    <source>
        <dbReference type="ARBA" id="ARBA00011738"/>
    </source>
</evidence>
<comment type="caution">
    <text evidence="15">The sequence shown here is derived from an EMBL/GenBank/DDBJ whole genome shotgun (WGS) entry which is preliminary data.</text>
</comment>
<dbReference type="EMBL" id="SLUM01000006">
    <property type="protein sequence ID" value="TCL59214.1"/>
    <property type="molecule type" value="Genomic_DNA"/>
</dbReference>
<dbReference type="PRINTS" id="PR00085">
    <property type="entry name" value="THFDHDRGNASE"/>
</dbReference>
<comment type="pathway">
    <text evidence="1 12">One-carbon metabolism; tetrahydrofolate interconversion.</text>
</comment>
<keyword evidence="8 12" id="KW-0560">Oxidoreductase</keyword>
<dbReference type="GO" id="GO:0035999">
    <property type="term" value="P:tetrahydrofolate interconversion"/>
    <property type="evidence" value="ECO:0007669"/>
    <property type="project" value="UniProtKB-UniRule"/>
</dbReference>
<dbReference type="FunFam" id="3.40.50.720:FF:000006">
    <property type="entry name" value="Bifunctional protein FolD"/>
    <property type="match status" value="1"/>
</dbReference>
<organism evidence="15 16">
    <name type="scientific">Allofournierella massiliensis</name>
    <dbReference type="NCBI Taxonomy" id="1650663"/>
    <lineage>
        <taxon>Bacteria</taxon>
        <taxon>Bacillati</taxon>
        <taxon>Bacillota</taxon>
        <taxon>Clostridia</taxon>
        <taxon>Eubacteriales</taxon>
        <taxon>Oscillospiraceae</taxon>
        <taxon>Allofournierella</taxon>
    </lineage>
</organism>
<evidence type="ECO:0000259" key="14">
    <source>
        <dbReference type="Pfam" id="PF02882"/>
    </source>
</evidence>
<keyword evidence="9 12" id="KW-0368">Histidine biosynthesis</keyword>
<keyword evidence="7 12" id="KW-0521">NADP</keyword>
<comment type="function">
    <text evidence="12">Catalyzes the oxidation of 5,10-methylenetetrahydrofolate to 5,10-methenyltetrahydrofolate and then the hydrolysis of 5,10-methenyltetrahydrofolate to 10-formyltetrahydrofolate.</text>
</comment>
<protein>
    <recommendedName>
        <fullName evidence="12">Bifunctional protein FolD</fullName>
    </recommendedName>
    <domain>
        <recommendedName>
            <fullName evidence="12">Methylenetetrahydrofolate dehydrogenase</fullName>
            <ecNumber evidence="12">1.5.1.5</ecNumber>
        </recommendedName>
    </domain>
    <domain>
        <recommendedName>
            <fullName evidence="12">Methenyltetrahydrofolate cyclohydrolase</fullName>
            <ecNumber evidence="12">3.5.4.9</ecNumber>
        </recommendedName>
    </domain>
</protein>
<dbReference type="Gene3D" id="3.40.50.720">
    <property type="entry name" value="NAD(P)-binding Rossmann-like Domain"/>
    <property type="match status" value="1"/>
</dbReference>
<dbReference type="EC" id="3.5.4.9" evidence="12"/>
<reference evidence="15 16" key="1">
    <citation type="submission" date="2019-03" db="EMBL/GenBank/DDBJ databases">
        <title>Genomic Encyclopedia of Type Strains, Phase IV (KMG-IV): sequencing the most valuable type-strain genomes for metagenomic binning, comparative biology and taxonomic classification.</title>
        <authorList>
            <person name="Goeker M."/>
        </authorList>
    </citation>
    <scope>NUCLEOTIDE SEQUENCE [LARGE SCALE GENOMIC DNA]</scope>
    <source>
        <strain evidence="15 16">DSM 100451</strain>
    </source>
</reference>
<evidence type="ECO:0000256" key="7">
    <source>
        <dbReference type="ARBA" id="ARBA00022857"/>
    </source>
</evidence>
<evidence type="ECO:0000256" key="1">
    <source>
        <dbReference type="ARBA" id="ARBA00004777"/>
    </source>
</evidence>
<dbReference type="InterPro" id="IPR020631">
    <property type="entry name" value="THF_DH/CycHdrlase_NAD-bd_dom"/>
</dbReference>
<dbReference type="Proteomes" id="UP000295184">
    <property type="component" value="Unassembled WGS sequence"/>
</dbReference>
<evidence type="ECO:0000256" key="5">
    <source>
        <dbReference type="ARBA" id="ARBA00022755"/>
    </source>
</evidence>
<dbReference type="SUPFAM" id="SSF51735">
    <property type="entry name" value="NAD(P)-binding Rossmann-fold domains"/>
    <property type="match status" value="1"/>
</dbReference>
<dbReference type="InterPro" id="IPR036291">
    <property type="entry name" value="NAD(P)-bd_dom_sf"/>
</dbReference>
<dbReference type="HAMAP" id="MF_01576">
    <property type="entry name" value="THF_DHG_CYH"/>
    <property type="match status" value="1"/>
</dbReference>
<dbReference type="NCBIfam" id="NF008058">
    <property type="entry name" value="PRK10792.1"/>
    <property type="match status" value="1"/>
</dbReference>
<dbReference type="UniPathway" id="UPA00193"/>
<dbReference type="Gene3D" id="3.40.50.10860">
    <property type="entry name" value="Leucine Dehydrogenase, chain A, domain 1"/>
    <property type="match status" value="1"/>
</dbReference>
<dbReference type="SUPFAM" id="SSF53223">
    <property type="entry name" value="Aminoacid dehydrogenase-like, N-terminal domain"/>
    <property type="match status" value="1"/>
</dbReference>
<evidence type="ECO:0000256" key="11">
    <source>
        <dbReference type="ARBA" id="ARBA00023268"/>
    </source>
</evidence>
<comment type="catalytic activity">
    <reaction evidence="12">
        <text>(6R)-5,10-methenyltetrahydrofolate + H2O = (6R)-10-formyltetrahydrofolate + H(+)</text>
        <dbReference type="Rhea" id="RHEA:23700"/>
        <dbReference type="ChEBI" id="CHEBI:15377"/>
        <dbReference type="ChEBI" id="CHEBI:15378"/>
        <dbReference type="ChEBI" id="CHEBI:57455"/>
        <dbReference type="ChEBI" id="CHEBI:195366"/>
        <dbReference type="EC" id="3.5.4.9"/>
    </reaction>
</comment>
<feature type="domain" description="Tetrahydrofolate dehydrogenase/cyclohydrolase catalytic" evidence="13">
    <location>
        <begin position="5"/>
        <end position="119"/>
    </location>
</feature>
<proteinExistence type="inferred from homology"/>
<feature type="binding site" evidence="12">
    <location>
        <begin position="164"/>
        <end position="166"/>
    </location>
    <ligand>
        <name>NADP(+)</name>
        <dbReference type="ChEBI" id="CHEBI:58349"/>
    </ligand>
</feature>
<sequence>MAQIISGKELAARIKQRVSSQVEELKTGGVNPCLAVVLVGDDPASAVYVRGKESDCRECGIESRMLRLPADTTQDQLLEQLKQLAEDRSVHGILVQLPLPAQIDEQAVIAAIPPEKDVDGFSPVNVGRMMIGEECFLPCTPAGCIEMLKSTGMPIAGKRAVVLGRSNIVGKPAAMLLLRENATVTICHSKTENLAQLCGEADILVAAIGKAKFVTGDMVKPGAVVIDVGINRDENGKLCGDVDFAAAEQKASFITPVPGGVGLMTRAMLLVNTIQAARRQTGR</sequence>
<evidence type="ECO:0000256" key="12">
    <source>
        <dbReference type="HAMAP-Rule" id="MF_01576"/>
    </source>
</evidence>
<keyword evidence="11 12" id="KW-0511">Multifunctional enzyme</keyword>